<organism evidence="1 2">
    <name type="scientific">Carnegiea gigantea</name>
    <dbReference type="NCBI Taxonomy" id="171969"/>
    <lineage>
        <taxon>Eukaryota</taxon>
        <taxon>Viridiplantae</taxon>
        <taxon>Streptophyta</taxon>
        <taxon>Embryophyta</taxon>
        <taxon>Tracheophyta</taxon>
        <taxon>Spermatophyta</taxon>
        <taxon>Magnoliopsida</taxon>
        <taxon>eudicotyledons</taxon>
        <taxon>Gunneridae</taxon>
        <taxon>Pentapetalae</taxon>
        <taxon>Caryophyllales</taxon>
        <taxon>Cactineae</taxon>
        <taxon>Cactaceae</taxon>
        <taxon>Cactoideae</taxon>
        <taxon>Echinocereeae</taxon>
        <taxon>Carnegiea</taxon>
    </lineage>
</organism>
<name>A0A9Q1GX14_9CARY</name>
<dbReference type="AlphaFoldDB" id="A0A9Q1GX14"/>
<accession>A0A9Q1GX14</accession>
<evidence type="ECO:0000313" key="1">
    <source>
        <dbReference type="EMBL" id="KAJ8428155.1"/>
    </source>
</evidence>
<reference evidence="1" key="1">
    <citation type="submission" date="2022-04" db="EMBL/GenBank/DDBJ databases">
        <title>Carnegiea gigantea Genome sequencing and assembly v2.</title>
        <authorList>
            <person name="Copetti D."/>
            <person name="Sanderson M.J."/>
            <person name="Burquez A."/>
            <person name="Wojciechowski M.F."/>
        </authorList>
    </citation>
    <scope>NUCLEOTIDE SEQUENCE</scope>
    <source>
        <strain evidence="1">SGP5-SGP5p</strain>
        <tissue evidence="1">Aerial part</tissue>
    </source>
</reference>
<comment type="caution">
    <text evidence="1">The sequence shown here is derived from an EMBL/GenBank/DDBJ whole genome shotgun (WGS) entry which is preliminary data.</text>
</comment>
<protein>
    <submittedName>
        <fullName evidence="1">Uncharacterized protein</fullName>
    </submittedName>
</protein>
<proteinExistence type="predicted"/>
<evidence type="ECO:0000313" key="2">
    <source>
        <dbReference type="Proteomes" id="UP001153076"/>
    </source>
</evidence>
<dbReference type="Proteomes" id="UP001153076">
    <property type="component" value="Unassembled WGS sequence"/>
</dbReference>
<gene>
    <name evidence="1" type="ORF">Cgig2_028030</name>
</gene>
<keyword evidence="2" id="KW-1185">Reference proteome</keyword>
<sequence length="236" mass="26622">MFSWKIIRWSSRRPWLRPKRSALHKVRKSSRTSSVSSWDCGRPRNFIGRASSRLGSPMLRTTVEPPKPVKIQNQIIFPYNLSDDDSPDQPSSTVSLDGAGAFLIFRELLVLTRARHSFGLAKDQVSYSDGMELYRVVMELCHLEFVSLRKASPLTEEHSSSRCFGMRARAPYKESWSPLKEAGSACGSTGRPLQRTNCDFHPDIVHPSPGKPSPSLRHYNDVTKWEHGCGTAHSPQ</sequence>
<dbReference type="EMBL" id="JAKOGI010001045">
    <property type="protein sequence ID" value="KAJ8428155.1"/>
    <property type="molecule type" value="Genomic_DNA"/>
</dbReference>